<keyword evidence="4" id="KW-1185">Reference proteome</keyword>
<evidence type="ECO:0000256" key="2">
    <source>
        <dbReference type="SAM" id="Coils"/>
    </source>
</evidence>
<dbReference type="Gene3D" id="1.10.10.10">
    <property type="entry name" value="Winged helix-like DNA-binding domain superfamily/Winged helix DNA-binding domain"/>
    <property type="match status" value="2"/>
</dbReference>
<dbReference type="PANTHER" id="PTHR38768:SF1">
    <property type="entry name" value="UPF0502 PROTEIN YCEH"/>
    <property type="match status" value="1"/>
</dbReference>
<dbReference type="SUPFAM" id="SSF46785">
    <property type="entry name" value="Winged helix' DNA-binding domain"/>
    <property type="match status" value="2"/>
</dbReference>
<reference evidence="3 4" key="1">
    <citation type="submission" date="2019-04" db="EMBL/GenBank/DDBJ databases">
        <title>Crenobacter sp. nov.</title>
        <authorList>
            <person name="Shi S."/>
        </authorList>
    </citation>
    <scope>NUCLEOTIDE SEQUENCE [LARGE SCALE GENOMIC DNA]</scope>
    <source>
        <strain evidence="3 4">GY 70310</strain>
    </source>
</reference>
<dbReference type="AlphaFoldDB" id="A0A4V4N8X4"/>
<dbReference type="Pfam" id="PF04337">
    <property type="entry name" value="DUF480"/>
    <property type="match status" value="1"/>
</dbReference>
<comment type="similarity">
    <text evidence="1">Belongs to the UPF0502 family.</text>
</comment>
<evidence type="ECO:0000313" key="4">
    <source>
        <dbReference type="Proteomes" id="UP000308891"/>
    </source>
</evidence>
<accession>A0A4V4N8X4</accession>
<sequence length="216" mass="23013">MDAYELDPVDVRVLGCLVEKQALTPDNYPLTRASLLAACNQSTSREPVMSLGEAELSASLDRLLARRLIGERMPAGSRVAKYEHRLGYEWNVDGAKLAALALLMLRGAQTPAEIRARAGRIHTFASADVVETALSALADKYPPLVVHLPRQAGEREARWAHLLCGEPVAETAASAVPDAGCDAIVVGLTGRVAALEAEVAALKARVAELEGALVRD</sequence>
<comment type="caution">
    <text evidence="3">The sequence shown here is derived from an EMBL/GenBank/DDBJ whole genome shotgun (WGS) entry which is preliminary data.</text>
</comment>
<feature type="coiled-coil region" evidence="2">
    <location>
        <begin position="185"/>
        <end position="212"/>
    </location>
</feature>
<evidence type="ECO:0000256" key="1">
    <source>
        <dbReference type="HAMAP-Rule" id="MF_01584"/>
    </source>
</evidence>
<keyword evidence="2" id="KW-0175">Coiled coil</keyword>
<organism evidence="3 4">
    <name type="scientific">Crenobacter intestini</name>
    <dbReference type="NCBI Taxonomy" id="2563443"/>
    <lineage>
        <taxon>Bacteria</taxon>
        <taxon>Pseudomonadati</taxon>
        <taxon>Pseudomonadota</taxon>
        <taxon>Betaproteobacteria</taxon>
        <taxon>Neisseriales</taxon>
        <taxon>Neisseriaceae</taxon>
        <taxon>Crenobacter</taxon>
    </lineage>
</organism>
<proteinExistence type="inferred from homology"/>
<dbReference type="HAMAP" id="MF_01584">
    <property type="entry name" value="UPF0502"/>
    <property type="match status" value="1"/>
</dbReference>
<dbReference type="InterPro" id="IPR036390">
    <property type="entry name" value="WH_DNA-bd_sf"/>
</dbReference>
<name>A0A4V4N8X4_9NEIS</name>
<protein>
    <submittedName>
        <fullName evidence="3">DUF480 domain-containing protein</fullName>
    </submittedName>
</protein>
<dbReference type="PANTHER" id="PTHR38768">
    <property type="entry name" value="UPF0502 PROTEIN YCEH"/>
    <property type="match status" value="1"/>
</dbReference>
<dbReference type="InterPro" id="IPR036388">
    <property type="entry name" value="WH-like_DNA-bd_sf"/>
</dbReference>
<dbReference type="InterPro" id="IPR007432">
    <property type="entry name" value="DUF480"/>
</dbReference>
<dbReference type="RefSeq" id="WP_136551499.1">
    <property type="nucleotide sequence ID" value="NZ_STGJ01000002.1"/>
</dbReference>
<gene>
    <name evidence="3" type="ORF">E5K04_03350</name>
</gene>
<dbReference type="OrthoDB" id="9784785at2"/>
<dbReference type="EMBL" id="STGJ01000002">
    <property type="protein sequence ID" value="TIC86153.1"/>
    <property type="molecule type" value="Genomic_DNA"/>
</dbReference>
<dbReference type="Proteomes" id="UP000308891">
    <property type="component" value="Unassembled WGS sequence"/>
</dbReference>
<evidence type="ECO:0000313" key="3">
    <source>
        <dbReference type="EMBL" id="TIC86153.1"/>
    </source>
</evidence>